<feature type="domain" description="HTH araC/xylS-type" evidence="5">
    <location>
        <begin position="428"/>
        <end position="532"/>
    </location>
</feature>
<dbReference type="GO" id="GO:0003700">
    <property type="term" value="F:DNA-binding transcription factor activity"/>
    <property type="evidence" value="ECO:0007669"/>
    <property type="project" value="InterPro"/>
</dbReference>
<dbReference type="Pfam" id="PF13181">
    <property type="entry name" value="TPR_8"/>
    <property type="match status" value="1"/>
</dbReference>
<dbReference type="SMART" id="SM00028">
    <property type="entry name" value="TPR"/>
    <property type="match status" value="5"/>
</dbReference>
<dbReference type="PROSITE" id="PS00041">
    <property type="entry name" value="HTH_ARAC_FAMILY_1"/>
    <property type="match status" value="1"/>
</dbReference>
<dbReference type="InterPro" id="IPR018060">
    <property type="entry name" value="HTH_AraC"/>
</dbReference>
<sequence length="535" mass="60917">MRLSPNLFILLFLGQLFIYGQEVDTLKSNIDQKANSYLKKLQTAYANGDYEQHKLLSDSLVLLGKTNQNTKFQVLGMVNQAIYFNNRAQQDKAIRLYRNALELCDASPEDYRSKIIVLVNLGNVYNAIGSHNKAINVMETVLSLLDEYEDNPKIRASAYNGLATNYQKIGQLDKVLEYHTKTKELGLAINNEIIVATAFNSISELYFKEKKFKKAKLAALDGLNLKHTAAPTKERAWLLTSLALAKWKLGEIEAAITFLEEATKIAQTKKLNQIEAETYLHLSEVLKATGNLEASSKAKESYLQIQNEILATQQDAIKVDLQKDLSDKNAIIKDKDRAIFDLAQNESKFKKFSLIFGGCLVLLSSLLLFYRIKTKKQNTLLREQFLVLQKETEEPLDAQQKSSKTDAKQKASYKSSSINEEDFEAYKARLTTHIKTNRPYLDSELSQKDLAEQINISSHHLSEVLNKGFNQNFYNFINSYRILAAQEMLKNKKHKETKLIAIAFDSGFKSKTTFNRLFKNYTGLTPSEYRNKFLG</sequence>
<dbReference type="InterPro" id="IPR020449">
    <property type="entry name" value="Tscrpt_reg_AraC-type_HTH"/>
</dbReference>
<gene>
    <name evidence="6" type="ORF">BUL40_10530</name>
</gene>
<dbReference type="PANTHER" id="PTHR43280:SF29">
    <property type="entry name" value="ARAC-FAMILY TRANSCRIPTIONAL REGULATOR"/>
    <property type="match status" value="1"/>
</dbReference>
<name>A0A1V6LQX8_9FLAO</name>
<dbReference type="OrthoDB" id="9779074at2"/>
<dbReference type="PANTHER" id="PTHR43280">
    <property type="entry name" value="ARAC-FAMILY TRANSCRIPTIONAL REGULATOR"/>
    <property type="match status" value="1"/>
</dbReference>
<dbReference type="InterPro" id="IPR019734">
    <property type="entry name" value="TPR_rpt"/>
</dbReference>
<evidence type="ECO:0000313" key="7">
    <source>
        <dbReference type="Proteomes" id="UP000191680"/>
    </source>
</evidence>
<keyword evidence="2" id="KW-0238">DNA-binding</keyword>
<dbReference type="PROSITE" id="PS01124">
    <property type="entry name" value="HTH_ARAC_FAMILY_2"/>
    <property type="match status" value="1"/>
</dbReference>
<dbReference type="Gene3D" id="1.25.40.10">
    <property type="entry name" value="Tetratricopeptide repeat domain"/>
    <property type="match status" value="2"/>
</dbReference>
<dbReference type="Pfam" id="PF12833">
    <property type="entry name" value="HTH_18"/>
    <property type="match status" value="1"/>
</dbReference>
<dbReference type="SUPFAM" id="SSF46689">
    <property type="entry name" value="Homeodomain-like"/>
    <property type="match status" value="1"/>
</dbReference>
<keyword evidence="3" id="KW-0804">Transcription</keyword>
<feature type="transmembrane region" description="Helical" evidence="4">
    <location>
        <begin position="352"/>
        <end position="372"/>
    </location>
</feature>
<dbReference type="SMART" id="SM00342">
    <property type="entry name" value="HTH_ARAC"/>
    <property type="match status" value="1"/>
</dbReference>
<evidence type="ECO:0000256" key="3">
    <source>
        <dbReference type="ARBA" id="ARBA00023163"/>
    </source>
</evidence>
<dbReference type="Gene3D" id="1.10.10.60">
    <property type="entry name" value="Homeodomain-like"/>
    <property type="match status" value="2"/>
</dbReference>
<dbReference type="InterPro" id="IPR009057">
    <property type="entry name" value="Homeodomain-like_sf"/>
</dbReference>
<keyword evidence="4" id="KW-0812">Transmembrane</keyword>
<dbReference type="Pfam" id="PF13424">
    <property type="entry name" value="TPR_12"/>
    <property type="match status" value="1"/>
</dbReference>
<organism evidence="6 7">
    <name type="scientific">Croceivirga radicis</name>
    <dbReference type="NCBI Taxonomy" id="1929488"/>
    <lineage>
        <taxon>Bacteria</taxon>
        <taxon>Pseudomonadati</taxon>
        <taxon>Bacteroidota</taxon>
        <taxon>Flavobacteriia</taxon>
        <taxon>Flavobacteriales</taxon>
        <taxon>Flavobacteriaceae</taxon>
        <taxon>Croceivirga</taxon>
    </lineage>
</organism>
<dbReference type="PRINTS" id="PR00032">
    <property type="entry name" value="HTHARAC"/>
</dbReference>
<evidence type="ECO:0000313" key="6">
    <source>
        <dbReference type="EMBL" id="OQD42548.1"/>
    </source>
</evidence>
<keyword evidence="1" id="KW-0805">Transcription regulation</keyword>
<dbReference type="InterPro" id="IPR011990">
    <property type="entry name" value="TPR-like_helical_dom_sf"/>
</dbReference>
<dbReference type="SUPFAM" id="SSF48452">
    <property type="entry name" value="TPR-like"/>
    <property type="match status" value="1"/>
</dbReference>
<dbReference type="InterPro" id="IPR018062">
    <property type="entry name" value="HTH_AraC-typ_CS"/>
</dbReference>
<evidence type="ECO:0000259" key="5">
    <source>
        <dbReference type="PROSITE" id="PS01124"/>
    </source>
</evidence>
<dbReference type="EMBL" id="MTBC01000006">
    <property type="protein sequence ID" value="OQD42548.1"/>
    <property type="molecule type" value="Genomic_DNA"/>
</dbReference>
<evidence type="ECO:0000256" key="1">
    <source>
        <dbReference type="ARBA" id="ARBA00023015"/>
    </source>
</evidence>
<evidence type="ECO:0000256" key="2">
    <source>
        <dbReference type="ARBA" id="ARBA00023125"/>
    </source>
</evidence>
<comment type="caution">
    <text evidence="6">The sequence shown here is derived from an EMBL/GenBank/DDBJ whole genome shotgun (WGS) entry which is preliminary data.</text>
</comment>
<dbReference type="GO" id="GO:0043565">
    <property type="term" value="F:sequence-specific DNA binding"/>
    <property type="evidence" value="ECO:0007669"/>
    <property type="project" value="InterPro"/>
</dbReference>
<evidence type="ECO:0000256" key="4">
    <source>
        <dbReference type="SAM" id="Phobius"/>
    </source>
</evidence>
<dbReference type="RefSeq" id="WP_080319229.1">
    <property type="nucleotide sequence ID" value="NZ_MTBC01000006.1"/>
</dbReference>
<protein>
    <recommendedName>
        <fullName evidence="5">HTH araC/xylS-type domain-containing protein</fullName>
    </recommendedName>
</protein>
<dbReference type="AlphaFoldDB" id="A0A1V6LQX8"/>
<proteinExistence type="predicted"/>
<accession>A0A1V6LQX8</accession>
<keyword evidence="4" id="KW-1133">Transmembrane helix</keyword>
<keyword evidence="4" id="KW-0472">Membrane</keyword>
<dbReference type="Proteomes" id="UP000191680">
    <property type="component" value="Unassembled WGS sequence"/>
</dbReference>
<keyword evidence="7" id="KW-1185">Reference proteome</keyword>
<reference evidence="6 7" key="1">
    <citation type="submission" date="2016-12" db="EMBL/GenBank/DDBJ databases">
        <authorList>
            <person name="Song W.-J."/>
            <person name="Kurnit D.M."/>
        </authorList>
    </citation>
    <scope>NUCLEOTIDE SEQUENCE [LARGE SCALE GENOMIC DNA]</scope>
    <source>
        <strain evidence="6 7">HSG9</strain>
    </source>
</reference>